<dbReference type="InterPro" id="IPR005467">
    <property type="entry name" value="His_kinase_dom"/>
</dbReference>
<dbReference type="SUPFAM" id="SSF52172">
    <property type="entry name" value="CheY-like"/>
    <property type="match status" value="1"/>
</dbReference>
<dbReference type="STRING" id="1246637.MTBBW1_2090013"/>
<dbReference type="SMART" id="SM00091">
    <property type="entry name" value="PAS"/>
    <property type="match status" value="6"/>
</dbReference>
<dbReference type="Pfam" id="PF08447">
    <property type="entry name" value="PAS_3"/>
    <property type="match status" value="1"/>
</dbReference>
<feature type="modified residue" description="4-aspartylphosphate" evidence="14">
    <location>
        <position position="1304"/>
    </location>
</feature>
<feature type="domain" description="PAS" evidence="18">
    <location>
        <begin position="168"/>
        <end position="240"/>
    </location>
</feature>
<comment type="catalytic activity">
    <reaction evidence="1">
        <text>ATP + protein L-histidine = ADP + protein N-phospho-L-histidine.</text>
        <dbReference type="EC" id="2.7.13.3"/>
    </reaction>
</comment>
<dbReference type="InterPro" id="IPR000700">
    <property type="entry name" value="PAS-assoc_C"/>
</dbReference>
<evidence type="ECO:0000256" key="15">
    <source>
        <dbReference type="SAM" id="Coils"/>
    </source>
</evidence>
<organism evidence="20 21">
    <name type="scientific">Desulfamplus magnetovallimortis</name>
    <dbReference type="NCBI Taxonomy" id="1246637"/>
    <lineage>
        <taxon>Bacteria</taxon>
        <taxon>Pseudomonadati</taxon>
        <taxon>Thermodesulfobacteriota</taxon>
        <taxon>Desulfobacteria</taxon>
        <taxon>Desulfobacterales</taxon>
        <taxon>Desulfobacteraceae</taxon>
        <taxon>Desulfamplus</taxon>
    </lineage>
</organism>
<dbReference type="EMBL" id="FWEV01000123">
    <property type="protein sequence ID" value="SLM30049.1"/>
    <property type="molecule type" value="Genomic_DNA"/>
</dbReference>
<dbReference type="InterPro" id="IPR001610">
    <property type="entry name" value="PAC"/>
</dbReference>
<evidence type="ECO:0000256" key="4">
    <source>
        <dbReference type="ARBA" id="ARBA00022475"/>
    </source>
</evidence>
<evidence type="ECO:0000256" key="1">
    <source>
        <dbReference type="ARBA" id="ARBA00000085"/>
    </source>
</evidence>
<evidence type="ECO:0000259" key="19">
    <source>
        <dbReference type="PROSITE" id="PS50113"/>
    </source>
</evidence>
<gene>
    <name evidence="20" type="ORF">MTBBW1_2090013</name>
</gene>
<dbReference type="InterPro" id="IPR011006">
    <property type="entry name" value="CheY-like_superfamily"/>
</dbReference>
<evidence type="ECO:0000256" key="2">
    <source>
        <dbReference type="ARBA" id="ARBA00004429"/>
    </source>
</evidence>
<feature type="domain" description="PAC" evidence="19">
    <location>
        <begin position="243"/>
        <end position="295"/>
    </location>
</feature>
<dbReference type="InterPro" id="IPR001789">
    <property type="entry name" value="Sig_transdc_resp-reg_receiver"/>
</dbReference>
<evidence type="ECO:0000259" key="16">
    <source>
        <dbReference type="PROSITE" id="PS50109"/>
    </source>
</evidence>
<dbReference type="GO" id="GO:0005886">
    <property type="term" value="C:plasma membrane"/>
    <property type="evidence" value="ECO:0007669"/>
    <property type="project" value="UniProtKB-SubCell"/>
</dbReference>
<dbReference type="Gene3D" id="3.30.450.40">
    <property type="match status" value="1"/>
</dbReference>
<dbReference type="Gene3D" id="3.40.50.2300">
    <property type="match status" value="1"/>
</dbReference>
<dbReference type="GO" id="GO:0000166">
    <property type="term" value="F:nucleotide binding"/>
    <property type="evidence" value="ECO:0007669"/>
    <property type="project" value="UniProtKB-KW"/>
</dbReference>
<keyword evidence="6 14" id="KW-0597">Phosphoprotein</keyword>
<feature type="domain" description="PAS" evidence="18">
    <location>
        <begin position="618"/>
        <end position="666"/>
    </location>
</feature>
<dbReference type="Proteomes" id="UP000191931">
    <property type="component" value="Unassembled WGS sequence"/>
</dbReference>
<evidence type="ECO:0000313" key="20">
    <source>
        <dbReference type="EMBL" id="SLM30049.1"/>
    </source>
</evidence>
<dbReference type="PROSITE" id="PS50109">
    <property type="entry name" value="HIS_KIN"/>
    <property type="match status" value="1"/>
</dbReference>
<dbReference type="FunFam" id="2.10.70.100:FF:000001">
    <property type="entry name" value="Sensory transduction histidine kinase"/>
    <property type="match status" value="1"/>
</dbReference>
<dbReference type="SUPFAM" id="SSF55874">
    <property type="entry name" value="ATPase domain of HSP90 chaperone/DNA topoisomerase II/histidine kinase"/>
    <property type="match status" value="1"/>
</dbReference>
<dbReference type="InterPro" id="IPR013655">
    <property type="entry name" value="PAS_fold_3"/>
</dbReference>
<dbReference type="PROSITE" id="PS50110">
    <property type="entry name" value="RESPONSE_REGULATORY"/>
    <property type="match status" value="1"/>
</dbReference>
<keyword evidence="9" id="KW-0677">Repeat</keyword>
<dbReference type="Pfam" id="PF00072">
    <property type="entry name" value="Response_reg"/>
    <property type="match status" value="1"/>
</dbReference>
<dbReference type="PROSITE" id="PS50113">
    <property type="entry name" value="PAC"/>
    <property type="match status" value="2"/>
</dbReference>
<keyword evidence="11 20" id="KW-0418">Kinase</keyword>
<dbReference type="InterPro" id="IPR003661">
    <property type="entry name" value="HisK_dim/P_dom"/>
</dbReference>
<dbReference type="OrthoDB" id="5341439at2"/>
<evidence type="ECO:0000256" key="12">
    <source>
        <dbReference type="ARBA" id="ARBA00022989"/>
    </source>
</evidence>
<evidence type="ECO:0000256" key="3">
    <source>
        <dbReference type="ARBA" id="ARBA00012438"/>
    </source>
</evidence>
<feature type="domain" description="PAS" evidence="18">
    <location>
        <begin position="753"/>
        <end position="827"/>
    </location>
</feature>
<protein>
    <recommendedName>
        <fullName evidence="3">histidine kinase</fullName>
        <ecNumber evidence="3">2.7.13.3</ecNumber>
    </recommendedName>
</protein>
<evidence type="ECO:0000256" key="13">
    <source>
        <dbReference type="ARBA" id="ARBA00023136"/>
    </source>
</evidence>
<evidence type="ECO:0000259" key="18">
    <source>
        <dbReference type="PROSITE" id="PS50112"/>
    </source>
</evidence>
<dbReference type="SUPFAM" id="SSF47384">
    <property type="entry name" value="Homodimeric domain of signal transducing histidine kinase"/>
    <property type="match status" value="1"/>
</dbReference>
<feature type="domain" description="PAC" evidence="19">
    <location>
        <begin position="369"/>
        <end position="422"/>
    </location>
</feature>
<dbReference type="InterPro" id="IPR035965">
    <property type="entry name" value="PAS-like_dom_sf"/>
</dbReference>
<dbReference type="Pfam" id="PF13426">
    <property type="entry name" value="PAS_9"/>
    <property type="match status" value="3"/>
</dbReference>
<dbReference type="Pfam" id="PF08448">
    <property type="entry name" value="PAS_4"/>
    <property type="match status" value="1"/>
</dbReference>
<reference evidence="20 21" key="1">
    <citation type="submission" date="2017-03" db="EMBL/GenBank/DDBJ databases">
        <authorList>
            <person name="Afonso C.L."/>
            <person name="Miller P.J."/>
            <person name="Scott M.A."/>
            <person name="Spackman E."/>
            <person name="Goraichik I."/>
            <person name="Dimitrov K.M."/>
            <person name="Suarez D.L."/>
            <person name="Swayne D.E."/>
        </authorList>
    </citation>
    <scope>NUCLEOTIDE SEQUENCE [LARGE SCALE GENOMIC DNA]</scope>
    <source>
        <strain evidence="20">PRJEB14757</strain>
    </source>
</reference>
<dbReference type="PROSITE" id="PS50112">
    <property type="entry name" value="PAS"/>
    <property type="match status" value="4"/>
</dbReference>
<dbReference type="Gene3D" id="2.10.70.100">
    <property type="match status" value="1"/>
</dbReference>
<dbReference type="Gene3D" id="1.10.287.130">
    <property type="match status" value="1"/>
</dbReference>
<evidence type="ECO:0000259" key="17">
    <source>
        <dbReference type="PROSITE" id="PS50110"/>
    </source>
</evidence>
<name>A0A1W1HC70_9BACT</name>
<dbReference type="InterPro" id="IPR004358">
    <property type="entry name" value="Sig_transdc_His_kin-like_C"/>
</dbReference>
<dbReference type="SUPFAM" id="SSF55781">
    <property type="entry name" value="GAF domain-like"/>
    <property type="match status" value="1"/>
</dbReference>
<dbReference type="NCBIfam" id="TIGR00229">
    <property type="entry name" value="sensory_box"/>
    <property type="match status" value="4"/>
</dbReference>
<keyword evidence="7 20" id="KW-0808">Transferase</keyword>
<keyword evidence="13" id="KW-0472">Membrane</keyword>
<dbReference type="RefSeq" id="WP_139786868.1">
    <property type="nucleotide sequence ID" value="NZ_LT828557.1"/>
</dbReference>
<keyword evidence="4" id="KW-1003">Cell membrane</keyword>
<accession>A0A1W1HC70</accession>
<dbReference type="InterPro" id="IPR013656">
    <property type="entry name" value="PAS_4"/>
</dbReference>
<evidence type="ECO:0000313" key="21">
    <source>
        <dbReference type="Proteomes" id="UP000191931"/>
    </source>
</evidence>
<dbReference type="PANTHER" id="PTHR43304:SF1">
    <property type="entry name" value="PAC DOMAIN-CONTAINING PROTEIN"/>
    <property type="match status" value="1"/>
</dbReference>
<evidence type="ECO:0000256" key="10">
    <source>
        <dbReference type="ARBA" id="ARBA00022741"/>
    </source>
</evidence>
<dbReference type="Gene3D" id="3.30.450.20">
    <property type="entry name" value="PAS domain"/>
    <property type="match status" value="6"/>
</dbReference>
<dbReference type="CDD" id="cd00082">
    <property type="entry name" value="HisKA"/>
    <property type="match status" value="1"/>
</dbReference>
<feature type="domain" description="Histidine kinase" evidence="16">
    <location>
        <begin position="1009"/>
        <end position="1232"/>
    </location>
</feature>
<dbReference type="PANTHER" id="PTHR43304">
    <property type="entry name" value="PHYTOCHROME-LIKE PROTEIN CPH1"/>
    <property type="match status" value="1"/>
</dbReference>
<evidence type="ECO:0000256" key="5">
    <source>
        <dbReference type="ARBA" id="ARBA00022519"/>
    </source>
</evidence>
<feature type="domain" description="Response regulatory" evidence="17">
    <location>
        <begin position="1253"/>
        <end position="1369"/>
    </location>
</feature>
<keyword evidence="12" id="KW-1133">Transmembrane helix</keyword>
<sequence length="1377" mass="155426">MPSKPTYEDLEKRIKELEETIRNQVESIKLLCSKKDNTSESLFRGLFNNMTSGSAIYKVINDGSKGSDYIIIEFNRTSLKLEGKTIDQVIGKSLFDLRPNIDDYGLIPVMQQVWKTGIPAYHPVRIYQDDTFSNYYENYVFKIPSGEIVTIYNDVTIQKNNEIELKIGRERLELATRAADLGIWDWDIQKNELSWNDRMYELYGIPKSEFSNIYDAWLDCLHPDDRAESNKISEMSILGQKEYNTEFRVVQPDGTIRFIKALGQVMLDSDGTPIRMTGVNYDITELKEALDGLINERNFAENLIQTAQIMIMVLDSDRRIVKFNEYMEGLSGYKLEDVKGKDWFSTFVVPNNGNIIKSFFQKAIDDIQTCGNLNTIVAKDGREILIEWYDKPIKDKNGNMVGFIVIGQDITERYRYESERDITLLILQNLNSEGDLHSLIKGIVDLIQSWSGFEAVGIRLKDNEDYPYFETKGFPAAFIEAERRLCRKNLQGDIVRDGFGNPVLECMCGNIICGRFNPDQPFFTQNGSFWTNSTTQLLASTTDVERLTKTRNRCRGEGYESVALIPLKFGDQRLGLLQLNDPRPDQFDKRKIAMFERLASSLAVGLSQKITAIALKESEKKYRGLFETMAQGVFYQGADGVLIDSNPAFHEMFGLTRDQFLGKSSIDPKWKMIYEDGSLIPQAEFPSTVALRTGKPVKDVIAGVYNPLKEEYVWVTINAIPQFREGSAKPCQVFVTLHDITQRRNSEKELMESEEKFAKAFKTSPYAITITHFKDGKFIDVNDAFTAITGFSREEALSESSTGLNLWGNEEDRQKIVNDLNKGVTVNGRELPFRRKDGTIFTGLFSAQKIFLLQQGHSILSSINDISERKKIESALFASEQKYRSIMESMEDAVYLCSEDFHVEYMNAAMIKKVNRDAVGEICYNAIYGLNQPCPSCTHEKVMAGITIREEKVSDDNNKTYHLLHVPMKNEDGSISQLTMFRDISEIRSMEIKLQQAQKMEAIGTLAGGIAHDFNNILSPIIGYTELLLDDMTEESPFIDNLYEIKSASMRAKSLVSQILAFSRQQNSEFVLMKLQYIVKDVLKLLRATIPATIEIKNNIRKECGLIKADPTQMHQIIMNLATNAYHAMEESGGTMTISLKELKVDAQDAHTLDIKQGTYACLTLSDTGKGIPEHIKEKIFDPFFTTKEKGKGTGLGLSIVHGIVKSSGGAVCVDSQLGKGTEFKIYLPVVESYLKKDDAFHVKTVLRGGTERVLLVDDEQPLIALQESMLKRLGYQVTSRTSSIEALGAFRTNPDNFDLVITDMAMPNMSGDKLAVELIKIRPGIPILLCTGFSTIVSEEKALSMGIKGFLMKPITISDLDKKIRDVLDNGASLIV</sequence>
<keyword evidence="15" id="KW-0175">Coiled coil</keyword>
<dbReference type="EC" id="2.7.13.3" evidence="3"/>
<dbReference type="InterPro" id="IPR000014">
    <property type="entry name" value="PAS"/>
</dbReference>
<dbReference type="InterPro" id="IPR036097">
    <property type="entry name" value="HisK_dim/P_sf"/>
</dbReference>
<dbReference type="GO" id="GO:0000155">
    <property type="term" value="F:phosphorelay sensor kinase activity"/>
    <property type="evidence" value="ECO:0007669"/>
    <property type="project" value="InterPro"/>
</dbReference>
<keyword evidence="10" id="KW-0547">Nucleotide-binding</keyword>
<keyword evidence="8" id="KW-0812">Transmembrane</keyword>
<evidence type="ECO:0000256" key="14">
    <source>
        <dbReference type="PROSITE-ProRule" id="PRU00169"/>
    </source>
</evidence>
<dbReference type="SMART" id="SM00086">
    <property type="entry name" value="PAC"/>
    <property type="match status" value="4"/>
</dbReference>
<dbReference type="SMART" id="SM00448">
    <property type="entry name" value="REC"/>
    <property type="match status" value="1"/>
</dbReference>
<evidence type="ECO:0000256" key="7">
    <source>
        <dbReference type="ARBA" id="ARBA00022679"/>
    </source>
</evidence>
<dbReference type="InterPro" id="IPR052162">
    <property type="entry name" value="Sensor_kinase/Photoreceptor"/>
</dbReference>
<keyword evidence="5" id="KW-0997">Cell inner membrane</keyword>
<dbReference type="SMART" id="SM00388">
    <property type="entry name" value="HisKA"/>
    <property type="match status" value="1"/>
</dbReference>
<evidence type="ECO:0000256" key="6">
    <source>
        <dbReference type="ARBA" id="ARBA00022553"/>
    </source>
</evidence>
<keyword evidence="21" id="KW-1185">Reference proteome</keyword>
<comment type="subcellular location">
    <subcellularLocation>
        <location evidence="2">Cell inner membrane</location>
        <topology evidence="2">Multi-pass membrane protein</topology>
    </subcellularLocation>
</comment>
<evidence type="ECO:0000256" key="9">
    <source>
        <dbReference type="ARBA" id="ARBA00022737"/>
    </source>
</evidence>
<evidence type="ECO:0000256" key="8">
    <source>
        <dbReference type="ARBA" id="ARBA00022692"/>
    </source>
</evidence>
<dbReference type="Gene3D" id="3.30.565.10">
    <property type="entry name" value="Histidine kinase-like ATPase, C-terminal domain"/>
    <property type="match status" value="1"/>
</dbReference>
<dbReference type="SMART" id="SM00387">
    <property type="entry name" value="HATPase_c"/>
    <property type="match status" value="1"/>
</dbReference>
<feature type="coiled-coil region" evidence="15">
    <location>
        <begin position="7"/>
        <end position="34"/>
    </location>
</feature>
<dbReference type="InterPro" id="IPR003594">
    <property type="entry name" value="HATPase_dom"/>
</dbReference>
<evidence type="ECO:0000256" key="11">
    <source>
        <dbReference type="ARBA" id="ARBA00022777"/>
    </source>
</evidence>
<dbReference type="Pfam" id="PF00512">
    <property type="entry name" value="HisKA"/>
    <property type="match status" value="1"/>
</dbReference>
<proteinExistence type="predicted"/>
<dbReference type="InterPro" id="IPR036890">
    <property type="entry name" value="HATPase_C_sf"/>
</dbReference>
<dbReference type="InterPro" id="IPR029016">
    <property type="entry name" value="GAF-like_dom_sf"/>
</dbReference>
<dbReference type="CDD" id="cd00130">
    <property type="entry name" value="PAS"/>
    <property type="match status" value="4"/>
</dbReference>
<dbReference type="SUPFAM" id="SSF55785">
    <property type="entry name" value="PYP-like sensor domain (PAS domain)"/>
    <property type="match status" value="6"/>
</dbReference>
<dbReference type="PRINTS" id="PR00344">
    <property type="entry name" value="BCTRLSENSOR"/>
</dbReference>
<dbReference type="Pfam" id="PF02518">
    <property type="entry name" value="HATPase_c"/>
    <property type="match status" value="1"/>
</dbReference>
<feature type="domain" description="PAS" evidence="18">
    <location>
        <begin position="296"/>
        <end position="367"/>
    </location>
</feature>